<sequence>MSSGEVRKVSRQDIQLVQNLIERCLQLYMSQQEVVNTLLQQAKIEPDFTELVWQKLEEENQDFFRAYHLRLIVKDQILRFNQLLEKQVELMHQMCPTGIASIPMSNGSQIPSVCHAPEHTVASRTTELVHQDVSTNLPNAYNNGASHLQQCIPTVNDLSTHAQRLNGSSNMLLAQNSNVAMVQGMSGEVIKSEAGYAGNAPFMFAHDGNVLDARRSIGEASVSSYNNAESNVQPLHGTILDPETSSFGFLGQQISRNFSLSDLTADFSNSSDFILDSYSRSPFLVEDPNNFLDPHGTGDH</sequence>
<dbReference type="InterPro" id="IPR006476">
    <property type="entry name" value="CHP01589_pln"/>
</dbReference>
<dbReference type="AlphaFoldDB" id="A0ABD3AQZ4"/>
<proteinExistence type="predicted"/>
<organism evidence="1 2">
    <name type="scientific">Cinchona calisaya</name>
    <dbReference type="NCBI Taxonomy" id="153742"/>
    <lineage>
        <taxon>Eukaryota</taxon>
        <taxon>Viridiplantae</taxon>
        <taxon>Streptophyta</taxon>
        <taxon>Embryophyta</taxon>
        <taxon>Tracheophyta</taxon>
        <taxon>Spermatophyta</taxon>
        <taxon>Magnoliopsida</taxon>
        <taxon>eudicotyledons</taxon>
        <taxon>Gunneridae</taxon>
        <taxon>Pentapetalae</taxon>
        <taxon>asterids</taxon>
        <taxon>lamiids</taxon>
        <taxon>Gentianales</taxon>
        <taxon>Rubiaceae</taxon>
        <taxon>Cinchonoideae</taxon>
        <taxon>Cinchoneae</taxon>
        <taxon>Cinchona</taxon>
    </lineage>
</organism>
<evidence type="ECO:0000313" key="2">
    <source>
        <dbReference type="Proteomes" id="UP001630127"/>
    </source>
</evidence>
<gene>
    <name evidence="1" type="ORF">ACH5RR_007111</name>
</gene>
<dbReference type="PANTHER" id="PTHR31871:SF1">
    <property type="entry name" value="HISTIDINE-TRNA LIGASE"/>
    <property type="match status" value="1"/>
</dbReference>
<dbReference type="Proteomes" id="UP001630127">
    <property type="component" value="Unassembled WGS sequence"/>
</dbReference>
<evidence type="ECO:0000313" key="1">
    <source>
        <dbReference type="EMBL" id="KAL3533590.1"/>
    </source>
</evidence>
<dbReference type="NCBIfam" id="TIGR01589">
    <property type="entry name" value="A_thal_3526"/>
    <property type="match status" value="1"/>
</dbReference>
<dbReference type="EMBL" id="JBJUIK010000003">
    <property type="protein sequence ID" value="KAL3533590.1"/>
    <property type="molecule type" value="Genomic_DNA"/>
</dbReference>
<name>A0ABD3AQZ4_9GENT</name>
<protein>
    <submittedName>
        <fullName evidence="1">Uncharacterized protein</fullName>
    </submittedName>
</protein>
<dbReference type="PANTHER" id="PTHR31871">
    <property type="entry name" value="OS02G0137100 PROTEIN"/>
    <property type="match status" value="1"/>
</dbReference>
<reference evidence="1 2" key="1">
    <citation type="submission" date="2024-11" db="EMBL/GenBank/DDBJ databases">
        <title>A near-complete genome assembly of Cinchona calisaya.</title>
        <authorList>
            <person name="Lian D.C."/>
            <person name="Zhao X.W."/>
            <person name="Wei L."/>
        </authorList>
    </citation>
    <scope>NUCLEOTIDE SEQUENCE [LARGE SCALE GENOMIC DNA]</scope>
    <source>
        <tissue evidence="1">Nenye</tissue>
    </source>
</reference>
<keyword evidence="2" id="KW-1185">Reference proteome</keyword>
<accession>A0ABD3AQZ4</accession>
<dbReference type="Pfam" id="PF09713">
    <property type="entry name" value="A_thal_3526"/>
    <property type="match status" value="1"/>
</dbReference>
<comment type="caution">
    <text evidence="1">The sequence shown here is derived from an EMBL/GenBank/DDBJ whole genome shotgun (WGS) entry which is preliminary data.</text>
</comment>